<organism evidence="2 3">
    <name type="scientific">Weissella kandleri</name>
    <dbReference type="NCBI Taxonomy" id="1616"/>
    <lineage>
        <taxon>Bacteria</taxon>
        <taxon>Bacillati</taxon>
        <taxon>Bacillota</taxon>
        <taxon>Bacilli</taxon>
        <taxon>Lactobacillales</taxon>
        <taxon>Lactobacillaceae</taxon>
        <taxon>Weissella</taxon>
    </lineage>
</organism>
<feature type="transmembrane region" description="Helical" evidence="1">
    <location>
        <begin position="306"/>
        <end position="322"/>
    </location>
</feature>
<evidence type="ECO:0008006" key="4">
    <source>
        <dbReference type="Google" id="ProtNLM"/>
    </source>
</evidence>
<dbReference type="AlphaFoldDB" id="A0A0R2JB27"/>
<keyword evidence="1" id="KW-1133">Transmembrane helix</keyword>
<dbReference type="OrthoDB" id="2145741at2"/>
<sequence length="411" mass="47213">MRVNKKLILVIVTMLWMLVMIAQRNVYSLSPRSDLNAFQVPWWDYLKLHGFHGILTINHDINGNYGPIWYFIIVIFCKLGIYSTFSVVWCIKMLAAGFTILTAWAVAKIVQVSVGRQVWNDVLAYTLVLFSPVVFGDILKTNLPDSSYFFFCALAILMVLKKQHWLSWIFVGVAIAFKAMGMYVTPFLAFLYLRDFKQMNWLNRIGPGFMLVGMALASLPAMVLGEKPWLAIFGNIAARSGGVIKRDYGIWKLINGGPWVWFPNLTRVQKEQLYLYGIAMVMLLFLAIYLLIYIIPQRSRSVQNQALLYMLVVAPLIFWLFLPAQHETYFNVAGIFVIILVSIQPRLKHWLLLTVIDFLVWSGYHGLDQLFHQVGCTYLLIGVTIYLIYEIVRLSNVQQYLSDDDFTLGGI</sequence>
<keyword evidence="1" id="KW-0472">Membrane</keyword>
<evidence type="ECO:0000256" key="1">
    <source>
        <dbReference type="SAM" id="Phobius"/>
    </source>
</evidence>
<feature type="transmembrane region" description="Helical" evidence="1">
    <location>
        <begin position="68"/>
        <end position="88"/>
    </location>
</feature>
<dbReference type="Pfam" id="PF26314">
    <property type="entry name" value="MptA_B_family"/>
    <property type="match status" value="1"/>
</dbReference>
<feature type="transmembrane region" description="Helical" evidence="1">
    <location>
        <begin position="168"/>
        <end position="193"/>
    </location>
</feature>
<dbReference type="RefSeq" id="WP_057756479.1">
    <property type="nucleotide sequence ID" value="NZ_JQBP01000010.1"/>
</dbReference>
<proteinExistence type="predicted"/>
<dbReference type="EMBL" id="JQBP01000010">
    <property type="protein sequence ID" value="KRN74446.1"/>
    <property type="molecule type" value="Genomic_DNA"/>
</dbReference>
<feature type="transmembrane region" description="Helical" evidence="1">
    <location>
        <begin position="328"/>
        <end position="343"/>
    </location>
</feature>
<evidence type="ECO:0000313" key="2">
    <source>
        <dbReference type="EMBL" id="KRN74446.1"/>
    </source>
</evidence>
<dbReference type="Proteomes" id="UP000051655">
    <property type="component" value="Unassembled WGS sequence"/>
</dbReference>
<name>A0A0R2JB27_9LACO</name>
<feature type="transmembrane region" description="Helical" evidence="1">
    <location>
        <begin position="371"/>
        <end position="389"/>
    </location>
</feature>
<keyword evidence="1" id="KW-0812">Transmembrane</keyword>
<dbReference type="PATRIC" id="fig|1616.3.peg.344"/>
<feature type="transmembrane region" description="Helical" evidence="1">
    <location>
        <begin position="7"/>
        <end position="26"/>
    </location>
</feature>
<dbReference type="STRING" id="1616.IV73_GL000338"/>
<protein>
    <recommendedName>
        <fullName evidence="4">Glycosyltransferase RgtA/B/C/D-like domain-containing protein</fullName>
    </recommendedName>
</protein>
<keyword evidence="3" id="KW-1185">Reference proteome</keyword>
<accession>A0A0R2JB27</accession>
<reference evidence="2 3" key="1">
    <citation type="journal article" date="2015" name="Genome Announc.">
        <title>Expanding the biotechnology potential of lactobacilli through comparative genomics of 213 strains and associated genera.</title>
        <authorList>
            <person name="Sun Z."/>
            <person name="Harris H.M."/>
            <person name="McCann A."/>
            <person name="Guo C."/>
            <person name="Argimon S."/>
            <person name="Zhang W."/>
            <person name="Yang X."/>
            <person name="Jeffery I.B."/>
            <person name="Cooney J.C."/>
            <person name="Kagawa T.F."/>
            <person name="Liu W."/>
            <person name="Song Y."/>
            <person name="Salvetti E."/>
            <person name="Wrobel A."/>
            <person name="Rasinkangas P."/>
            <person name="Parkhill J."/>
            <person name="Rea M.C."/>
            <person name="O'Sullivan O."/>
            <person name="Ritari J."/>
            <person name="Douillard F.P."/>
            <person name="Paul Ross R."/>
            <person name="Yang R."/>
            <person name="Briner A.E."/>
            <person name="Felis G.E."/>
            <person name="de Vos W.M."/>
            <person name="Barrangou R."/>
            <person name="Klaenhammer T.R."/>
            <person name="Caufield P.W."/>
            <person name="Cui Y."/>
            <person name="Zhang H."/>
            <person name="O'Toole P.W."/>
        </authorList>
    </citation>
    <scope>NUCLEOTIDE SEQUENCE [LARGE SCALE GENOMIC DNA]</scope>
    <source>
        <strain evidence="2 3">DSM 20593</strain>
    </source>
</reference>
<comment type="caution">
    <text evidence="2">The sequence shown here is derived from an EMBL/GenBank/DDBJ whole genome shotgun (WGS) entry which is preliminary data.</text>
</comment>
<gene>
    <name evidence="2" type="ORF">IV73_GL000338</name>
</gene>
<feature type="transmembrane region" description="Helical" evidence="1">
    <location>
        <begin position="205"/>
        <end position="225"/>
    </location>
</feature>
<feature type="transmembrane region" description="Helical" evidence="1">
    <location>
        <begin position="273"/>
        <end position="294"/>
    </location>
</feature>
<evidence type="ECO:0000313" key="3">
    <source>
        <dbReference type="Proteomes" id="UP000051655"/>
    </source>
</evidence>